<evidence type="ECO:0000313" key="1">
    <source>
        <dbReference type="EMBL" id="OFV71703.1"/>
    </source>
</evidence>
<dbReference type="STRING" id="52694.ACWI_08280"/>
<reference evidence="2 5" key="2">
    <citation type="submission" date="2019-08" db="EMBL/GenBank/DDBJ databases">
        <title>Isolation and enrichment of carboxydotrophic bacteria from anaerobic sludge for the production of bio-based chemicals from syngas.</title>
        <authorList>
            <person name="Antares A.L."/>
            <person name="Moreira J."/>
            <person name="Diender M."/>
            <person name="Parshina S.N."/>
            <person name="Stams A.J.M."/>
            <person name="Alves M."/>
            <person name="Alves J.I."/>
            <person name="Sousa D.Z."/>
        </authorList>
    </citation>
    <scope>NUCLEOTIDE SEQUENCE [LARGE SCALE GENOMIC DNA]</scope>
    <source>
        <strain evidence="2 5">JM</strain>
    </source>
</reference>
<dbReference type="EMBL" id="CP087994">
    <property type="protein sequence ID" value="UYO63877.1"/>
    <property type="molecule type" value="Genomic_DNA"/>
</dbReference>
<dbReference type="RefSeq" id="WP_070370174.1">
    <property type="nucleotide sequence ID" value="NZ_CABIIK010000045.1"/>
</dbReference>
<organism evidence="1 4">
    <name type="scientific">Acetobacterium wieringae</name>
    <dbReference type="NCBI Taxonomy" id="52694"/>
    <lineage>
        <taxon>Bacteria</taxon>
        <taxon>Bacillati</taxon>
        <taxon>Bacillota</taxon>
        <taxon>Clostridia</taxon>
        <taxon>Eubacteriales</taxon>
        <taxon>Eubacteriaceae</taxon>
        <taxon>Acetobacterium</taxon>
    </lineage>
</organism>
<evidence type="ECO:0000313" key="3">
    <source>
        <dbReference type="EMBL" id="UYO63877.1"/>
    </source>
</evidence>
<accession>A0A1F2PK20</accession>
<sequence length="85" mass="9802">MEKKRIIEAIHEQVKAADFDDHGKAVLSMKDVADGQLIMDVLEELKSDTTFDFDFDLDKMELTVHNPEDDLDGFIRRHPSPQKCK</sequence>
<dbReference type="OrthoDB" id="1779796at2"/>
<dbReference type="AlphaFoldDB" id="A0A1F2PK20"/>
<dbReference type="EMBL" id="VSLA01000013">
    <property type="protein sequence ID" value="TYC86009.1"/>
    <property type="molecule type" value="Genomic_DNA"/>
</dbReference>
<proteinExistence type="predicted"/>
<keyword evidence="6" id="KW-1185">Reference proteome</keyword>
<gene>
    <name evidence="1" type="ORF">ACWI_08280</name>
    <name evidence="2" type="ORF">FXB42_09135</name>
    <name evidence="3" type="ORF">LNN31_05445</name>
</gene>
<name>A0A1F2PK20_9FIRM</name>
<evidence type="ECO:0000313" key="2">
    <source>
        <dbReference type="EMBL" id="TYC86009.1"/>
    </source>
</evidence>
<evidence type="ECO:0000313" key="6">
    <source>
        <dbReference type="Proteomes" id="UP001163550"/>
    </source>
</evidence>
<protein>
    <submittedName>
        <fullName evidence="1">Uncharacterized protein</fullName>
    </submittedName>
</protein>
<dbReference type="Proteomes" id="UP000322619">
    <property type="component" value="Unassembled WGS sequence"/>
</dbReference>
<dbReference type="Proteomes" id="UP001163550">
    <property type="component" value="Chromosome"/>
</dbReference>
<dbReference type="EMBL" id="LKEU01000017">
    <property type="protein sequence ID" value="OFV71703.1"/>
    <property type="molecule type" value="Genomic_DNA"/>
</dbReference>
<evidence type="ECO:0000313" key="4">
    <source>
        <dbReference type="Proteomes" id="UP000176244"/>
    </source>
</evidence>
<reference evidence="1 4" key="1">
    <citation type="submission" date="2015-09" db="EMBL/GenBank/DDBJ databases">
        <title>Genome sequence of Acetobacterium wieringae DSM 1911.</title>
        <authorList>
            <person name="Poehlein A."/>
            <person name="Bengelsdorf F.R."/>
            <person name="Schiel-Bengelsdorf B."/>
            <person name="Duerre P."/>
            <person name="Daniel R."/>
        </authorList>
    </citation>
    <scope>NUCLEOTIDE SEQUENCE [LARGE SCALE GENOMIC DNA]</scope>
    <source>
        <strain evidence="1 4">DSM 1911</strain>
    </source>
</reference>
<dbReference type="Proteomes" id="UP000176244">
    <property type="component" value="Unassembled WGS sequence"/>
</dbReference>
<reference evidence="3" key="3">
    <citation type="submission" date="2021-11" db="EMBL/GenBank/DDBJ databases">
        <title>Isoprene-degrading acetogen.</title>
        <authorList>
            <person name="Yang Y."/>
            <person name="Jin H."/>
            <person name="Yan J."/>
        </authorList>
    </citation>
    <scope>NUCLEOTIDE SEQUENCE</scope>
    <source>
        <strain evidence="3">Berkeley</strain>
    </source>
</reference>
<evidence type="ECO:0000313" key="5">
    <source>
        <dbReference type="Proteomes" id="UP000322619"/>
    </source>
</evidence>